<feature type="region of interest" description="Disordered" evidence="1">
    <location>
        <begin position="1"/>
        <end position="29"/>
    </location>
</feature>
<evidence type="ECO:0000256" key="1">
    <source>
        <dbReference type="SAM" id="MobiDB-lite"/>
    </source>
</evidence>
<name>V9Z3Y1_9ACTN</name>
<keyword evidence="2" id="KW-0614">Plasmid</keyword>
<organism evidence="2">
    <name type="scientific">Streptomyces sp. F12</name>
    <dbReference type="NCBI Taxonomy" id="1436084"/>
    <lineage>
        <taxon>Bacteria</taxon>
        <taxon>Bacillati</taxon>
        <taxon>Actinomycetota</taxon>
        <taxon>Actinomycetes</taxon>
        <taxon>Kitasatosporales</taxon>
        <taxon>Streptomycetaceae</taxon>
        <taxon>Streptomyces</taxon>
    </lineage>
</organism>
<dbReference type="RefSeq" id="WP_024127459.1">
    <property type="nucleotide sequence ID" value="NC_023286.1"/>
</dbReference>
<dbReference type="EMBL" id="KF602051">
    <property type="protein sequence ID" value="AHE40195.1"/>
    <property type="molecule type" value="Genomic_DNA"/>
</dbReference>
<dbReference type="AlphaFoldDB" id="V9Z3Y1"/>
<accession>V9Z3Y1</accession>
<protein>
    <submittedName>
        <fullName evidence="2">Uncharacterized protein</fullName>
    </submittedName>
</protein>
<reference evidence="2" key="1">
    <citation type="submission" date="2013-09" db="EMBL/GenBank/DDBJ databases">
        <title>Complete nucleotide sequence of Streptomyces linear plasmid pFRL6.</title>
        <authorList>
            <person name="Chen Z."/>
            <person name="Fang P."/>
            <person name="Qin Z."/>
        </authorList>
    </citation>
    <scope>NUCLEOTIDE SEQUENCE</scope>
    <source>
        <plasmid evidence="2">pFRL6</plasmid>
    </source>
</reference>
<evidence type="ECO:0000313" key="2">
    <source>
        <dbReference type="EMBL" id="AHE40195.1"/>
    </source>
</evidence>
<proteinExistence type="predicted"/>
<feature type="compositionally biased region" description="Low complexity" evidence="1">
    <location>
        <begin position="1"/>
        <end position="18"/>
    </location>
</feature>
<gene>
    <name evidence="2" type="ORF">pFRL6_108</name>
</gene>
<sequence length="69" mass="8236">MRPTATATIPRSRTAPARPSRRPPLCPLPDYSTVFREPVYTDPRVAEWYRQSWEEEQQQRVSRRRRPTP</sequence>
<geneLocation type="plasmid" evidence="2">
    <name>pFRL6</name>
</geneLocation>